<evidence type="ECO:0000313" key="3">
    <source>
        <dbReference type="EMBL" id="CAL6063486.1"/>
    </source>
</evidence>
<reference evidence="2" key="1">
    <citation type="submission" date="2023-06" db="EMBL/GenBank/DDBJ databases">
        <authorList>
            <person name="Kurt Z."/>
        </authorList>
    </citation>
    <scope>NUCLEOTIDE SEQUENCE</scope>
</reference>
<accession>A0AA86UGI8</accession>
<name>A0AA86UGI8_9EUKA</name>
<dbReference type="EMBL" id="CAXDID020000246">
    <property type="protein sequence ID" value="CAL6063486.1"/>
    <property type="molecule type" value="Genomic_DNA"/>
</dbReference>
<reference evidence="3 4" key="2">
    <citation type="submission" date="2024-07" db="EMBL/GenBank/DDBJ databases">
        <authorList>
            <person name="Akdeniz Z."/>
        </authorList>
    </citation>
    <scope>NUCLEOTIDE SEQUENCE [LARGE SCALE GENOMIC DNA]</scope>
</reference>
<keyword evidence="4" id="KW-1185">Reference proteome</keyword>
<comment type="caution">
    <text evidence="2">The sequence shown here is derived from an EMBL/GenBank/DDBJ whole genome shotgun (WGS) entry which is preliminary data.</text>
</comment>
<proteinExistence type="predicted"/>
<dbReference type="Proteomes" id="UP001642409">
    <property type="component" value="Unassembled WGS sequence"/>
</dbReference>
<keyword evidence="1" id="KW-1133">Transmembrane helix</keyword>
<keyword evidence="1" id="KW-0812">Transmembrane</keyword>
<evidence type="ECO:0000256" key="1">
    <source>
        <dbReference type="SAM" id="Phobius"/>
    </source>
</evidence>
<evidence type="ECO:0000313" key="4">
    <source>
        <dbReference type="Proteomes" id="UP001642409"/>
    </source>
</evidence>
<keyword evidence="1" id="KW-0472">Membrane</keyword>
<dbReference type="AlphaFoldDB" id="A0AA86UGI8"/>
<dbReference type="EMBL" id="CATOUU010000666">
    <property type="protein sequence ID" value="CAI9939583.1"/>
    <property type="molecule type" value="Genomic_DNA"/>
</dbReference>
<gene>
    <name evidence="2" type="ORF">HINF_LOCUS27228</name>
    <name evidence="3" type="ORF">HINF_LOCUS50896</name>
</gene>
<evidence type="ECO:0000313" key="2">
    <source>
        <dbReference type="EMBL" id="CAI9939583.1"/>
    </source>
</evidence>
<protein>
    <submittedName>
        <fullName evidence="3">Hypothetical_protein</fullName>
    </submittedName>
</protein>
<organism evidence="2">
    <name type="scientific">Hexamita inflata</name>
    <dbReference type="NCBI Taxonomy" id="28002"/>
    <lineage>
        <taxon>Eukaryota</taxon>
        <taxon>Metamonada</taxon>
        <taxon>Diplomonadida</taxon>
        <taxon>Hexamitidae</taxon>
        <taxon>Hexamitinae</taxon>
        <taxon>Hexamita</taxon>
    </lineage>
</organism>
<sequence>MENYISRDIINNCIYSLLTVLCQQNLSILIVNLQIQNICQNSDLTNLTKASMLRLLFITNQQLVYLKSIIFIHCPKLIKITRYFATISFFTLLHYLIQKGVAFSLIRGQVNSLTRGLDMKLPPCKRVPNIMRFSPVFLAINPSNTTLFLDTFWIHFAYKGVENGYPLESEVMQYLLILFLITEVVLSFD</sequence>
<feature type="transmembrane region" description="Helical" evidence="1">
    <location>
        <begin position="171"/>
        <end position="188"/>
    </location>
</feature>